<gene>
    <name evidence="2" type="ORF">CARN6_2543</name>
</gene>
<evidence type="ECO:0000259" key="1">
    <source>
        <dbReference type="Pfam" id="PF16347"/>
    </source>
</evidence>
<reference evidence="2" key="1">
    <citation type="submission" date="2009-10" db="EMBL/GenBank/DDBJ databases">
        <title>Diversity of trophic interactions inside an arsenic-rich microbial ecosystem.</title>
        <authorList>
            <person name="Bertin P.N."/>
            <person name="Heinrich-Salmeron A."/>
            <person name="Pelletier E."/>
            <person name="Goulhen-Chollet F."/>
            <person name="Arsene-Ploetze F."/>
            <person name="Gallien S."/>
            <person name="Calteau A."/>
            <person name="Vallenet D."/>
            <person name="Casiot C."/>
            <person name="Chane-Woon-Ming B."/>
            <person name="Giloteaux L."/>
            <person name="Barakat M."/>
            <person name="Bonnefoy V."/>
            <person name="Bruneel O."/>
            <person name="Chandler M."/>
            <person name="Cleiss J."/>
            <person name="Duran R."/>
            <person name="Elbaz-Poulichet F."/>
            <person name="Fonknechten N."/>
            <person name="Lauga B."/>
            <person name="Mornico D."/>
            <person name="Ortet P."/>
            <person name="Schaeffer C."/>
            <person name="Siguier P."/>
            <person name="Alexander Thil Smith A."/>
            <person name="Van Dorsselaer A."/>
            <person name="Weissenbach J."/>
            <person name="Medigue C."/>
            <person name="Le Paslier D."/>
        </authorList>
    </citation>
    <scope>NUCLEOTIDE SEQUENCE</scope>
</reference>
<comment type="caution">
    <text evidence="2">The sequence shown here is derived from an EMBL/GenBank/DDBJ whole genome shotgun (WGS) entry which is preliminary data.</text>
</comment>
<proteinExistence type="predicted"/>
<dbReference type="SUPFAM" id="SSF53649">
    <property type="entry name" value="Alkaline phosphatase-like"/>
    <property type="match status" value="1"/>
</dbReference>
<accession>E6QP33</accession>
<dbReference type="InterPro" id="IPR017850">
    <property type="entry name" value="Alkaline_phosphatase_core_sf"/>
</dbReference>
<dbReference type="PANTHER" id="PTHR43108:SF6">
    <property type="entry name" value="N-SULPHOGLUCOSAMINE SULPHOHYDROLASE"/>
    <property type="match status" value="1"/>
</dbReference>
<dbReference type="CDD" id="cd16031">
    <property type="entry name" value="G6S_like"/>
    <property type="match status" value="1"/>
</dbReference>
<dbReference type="Pfam" id="PF16347">
    <property type="entry name" value="SGSH_C"/>
    <property type="match status" value="1"/>
</dbReference>
<name>E6QP33_9ZZZZ</name>
<dbReference type="InterPro" id="IPR032506">
    <property type="entry name" value="SGSH_C"/>
</dbReference>
<evidence type="ECO:0000313" key="2">
    <source>
        <dbReference type="EMBL" id="CBI09004.1"/>
    </source>
</evidence>
<dbReference type="PANTHER" id="PTHR43108">
    <property type="entry name" value="N-ACETYLGLUCOSAMINE-6-SULFATASE FAMILY MEMBER"/>
    <property type="match status" value="1"/>
</dbReference>
<dbReference type="Gene3D" id="3.40.720.10">
    <property type="entry name" value="Alkaline Phosphatase, subunit A"/>
    <property type="match status" value="1"/>
</dbReference>
<feature type="domain" description="N-sulphoglucosamine sulphohydrolase C-terminal" evidence="1">
    <location>
        <begin position="347"/>
        <end position="497"/>
    </location>
</feature>
<organism evidence="2">
    <name type="scientific">mine drainage metagenome</name>
    <dbReference type="NCBI Taxonomy" id="410659"/>
    <lineage>
        <taxon>unclassified sequences</taxon>
        <taxon>metagenomes</taxon>
        <taxon>ecological metagenomes</taxon>
    </lineage>
</organism>
<dbReference type="EMBL" id="CABQ01000304">
    <property type="protein sequence ID" value="CBI09004.1"/>
    <property type="molecule type" value="Genomic_DNA"/>
</dbReference>
<dbReference type="AlphaFoldDB" id="E6QP33"/>
<protein>
    <submittedName>
        <fullName evidence="2">Putative Mucin-desulfating sulfatase (N-acetylglucosamine-6-sulfatase)</fullName>
    </submittedName>
</protein>
<sequence>MPEFDEYIASHLLLCFASISRKLPMSHSNQPFPSRRAFLRASTAAAMASTPVSRLLAEALSGSSKKPNLVFFLGEGARPDESSLAGNKILHTPNLDRIGREGVVFKNAFVTNALCLPSRATILSGMYSHTTGAVDNEHSKVPDSFPIVTDLLREAGYEIAFVGKSHVEGALMDRYWDYYFGFRGQASYDNPVIIEGRNGKFGEPKLYKNQYVDDLLTEHAVAWLREPHQKPICLFLWFYAPHAPFLRPLRMVNDFNGVEIPKPASFDEYLAGYPGKPKGVVDALNKVGMQFFGNDDPRSLEELVKDHYAGIESNDEDIGQVFKVLEEKKMMDDTAILWSSDHGFFLGEHRFYDKRLMYEPSIRVPLMIRYPPRIPAGTVCEKMAINTDFAPTLLDLAGAPIPPAFQGSSLMPLAERRNVPWRKDWLYEYYEYPGLENVPPCRGVRTERYVYIDYFTLNQHEIYDLHTDPDEMHNLYGDPKYAELTTQLQARLKELRKETNDNYVYTPTKMI</sequence>